<dbReference type="AlphaFoldDB" id="A0AAV5EK50"/>
<dbReference type="InterPro" id="IPR029466">
    <property type="entry name" value="NAM-associated_C"/>
</dbReference>
<keyword evidence="5" id="KW-1185">Reference proteome</keyword>
<reference evidence="4" key="2">
    <citation type="submission" date="2021-12" db="EMBL/GenBank/DDBJ databases">
        <title>Resequencing data analysis of finger millet.</title>
        <authorList>
            <person name="Hatakeyama M."/>
            <person name="Aluri S."/>
            <person name="Balachadran M.T."/>
            <person name="Sivarajan S.R."/>
            <person name="Poveda L."/>
            <person name="Shimizu-Inatsugi R."/>
            <person name="Schlapbach R."/>
            <person name="Sreeman S.M."/>
            <person name="Shimizu K.K."/>
        </authorList>
    </citation>
    <scope>NUCLEOTIDE SEQUENCE</scope>
</reference>
<organism evidence="4 5">
    <name type="scientific">Eleusine coracana subsp. coracana</name>
    <dbReference type="NCBI Taxonomy" id="191504"/>
    <lineage>
        <taxon>Eukaryota</taxon>
        <taxon>Viridiplantae</taxon>
        <taxon>Streptophyta</taxon>
        <taxon>Embryophyta</taxon>
        <taxon>Tracheophyta</taxon>
        <taxon>Spermatophyta</taxon>
        <taxon>Magnoliopsida</taxon>
        <taxon>Liliopsida</taxon>
        <taxon>Poales</taxon>
        <taxon>Poaceae</taxon>
        <taxon>PACMAD clade</taxon>
        <taxon>Chloridoideae</taxon>
        <taxon>Cynodonteae</taxon>
        <taxon>Eleusininae</taxon>
        <taxon>Eleusine</taxon>
    </lineage>
</organism>
<sequence length="425" mass="46917">MEDDPALLPARPRPPPVQSGPCPNRAPKPKPPRLGLPRPPPPPVVSPDAGQGRSTAMEDGADRASQVWKRPPRDPLAVKGKRAVLQVVGKRAVARAPLERAAPSVVLVDDTPDAVEASPGAIDASPVSSPYSILMHNRCSMKCQQVDESASDVEVDVPKKKSSKGCNFTVNIAQRLYKGKPTKKGGKSGKAFALHHCWVLFEHDEKWRTRNLEVPTKSKKSSNFSSLYNDEHEDIDSNDGDSDGKRSPTPSSMPYKEKRPPGRKASKEKLKKSEECVYKESLDNMVASRKELAADRKEFKAAQWVTMKEMEERRTVAEERRSAAQERSVIDERRAAADERRAAVEEQRVAIEERRIAAEEASKRLEQEQKIMFMDSSNLDEKGRAYFELMRDQILASRTSFFMGGFMGGNGGNGGNTDGGGGIIE</sequence>
<comment type="caution">
    <text evidence="4">The sequence shown here is derived from an EMBL/GenBank/DDBJ whole genome shotgun (WGS) entry which is preliminary data.</text>
</comment>
<dbReference type="Proteomes" id="UP001054889">
    <property type="component" value="Unassembled WGS sequence"/>
</dbReference>
<evidence type="ECO:0000313" key="4">
    <source>
        <dbReference type="EMBL" id="GJN23162.1"/>
    </source>
</evidence>
<evidence type="ECO:0000313" key="5">
    <source>
        <dbReference type="Proteomes" id="UP001054889"/>
    </source>
</evidence>
<feature type="region of interest" description="Disordered" evidence="2">
    <location>
        <begin position="1"/>
        <end position="75"/>
    </location>
</feature>
<feature type="region of interest" description="Disordered" evidence="2">
    <location>
        <begin position="213"/>
        <end position="271"/>
    </location>
</feature>
<dbReference type="Pfam" id="PF14303">
    <property type="entry name" value="NAM-associated"/>
    <property type="match status" value="1"/>
</dbReference>
<feature type="coiled-coil region" evidence="1">
    <location>
        <begin position="307"/>
        <end position="371"/>
    </location>
</feature>
<keyword evidence="1" id="KW-0175">Coiled coil</keyword>
<gene>
    <name evidence="4" type="primary">gb10786</name>
    <name evidence="4" type="ORF">PR202_gb10786</name>
</gene>
<evidence type="ECO:0000259" key="3">
    <source>
        <dbReference type="Pfam" id="PF14303"/>
    </source>
</evidence>
<name>A0AAV5EK50_ELECO</name>
<evidence type="ECO:0000256" key="2">
    <source>
        <dbReference type="SAM" id="MobiDB-lite"/>
    </source>
</evidence>
<feature type="compositionally biased region" description="Basic and acidic residues" evidence="2">
    <location>
        <begin position="255"/>
        <end position="271"/>
    </location>
</feature>
<feature type="compositionally biased region" description="Low complexity" evidence="2">
    <location>
        <begin position="1"/>
        <end position="10"/>
    </location>
</feature>
<protein>
    <recommendedName>
        <fullName evidence="3">No apical meristem-associated C-terminal domain-containing protein</fullName>
    </recommendedName>
</protein>
<feature type="compositionally biased region" description="Acidic residues" evidence="2">
    <location>
        <begin position="231"/>
        <end position="241"/>
    </location>
</feature>
<reference evidence="4" key="1">
    <citation type="journal article" date="2018" name="DNA Res.">
        <title>Multiple hybrid de novo genome assembly of finger millet, an orphan allotetraploid crop.</title>
        <authorList>
            <person name="Hatakeyama M."/>
            <person name="Aluri S."/>
            <person name="Balachadran M.T."/>
            <person name="Sivarajan S.R."/>
            <person name="Patrignani A."/>
            <person name="Gruter S."/>
            <person name="Poveda L."/>
            <person name="Shimizu-Inatsugi R."/>
            <person name="Baeten J."/>
            <person name="Francoijs K.J."/>
            <person name="Nataraja K.N."/>
            <person name="Reddy Y.A.N."/>
            <person name="Phadnis S."/>
            <person name="Ravikumar R.L."/>
            <person name="Schlapbach R."/>
            <person name="Sreeman S.M."/>
            <person name="Shimizu K.K."/>
        </authorList>
    </citation>
    <scope>NUCLEOTIDE SEQUENCE</scope>
</reference>
<proteinExistence type="predicted"/>
<dbReference type="EMBL" id="BQKI01000076">
    <property type="protein sequence ID" value="GJN23162.1"/>
    <property type="molecule type" value="Genomic_DNA"/>
</dbReference>
<evidence type="ECO:0000256" key="1">
    <source>
        <dbReference type="SAM" id="Coils"/>
    </source>
</evidence>
<feature type="domain" description="No apical meristem-associated C-terminal" evidence="3">
    <location>
        <begin position="190"/>
        <end position="394"/>
    </location>
</feature>
<accession>A0AAV5EK50</accession>
<feature type="compositionally biased region" description="Pro residues" evidence="2">
    <location>
        <begin position="32"/>
        <end position="45"/>
    </location>
</feature>